<dbReference type="Proteomes" id="UP000503440">
    <property type="component" value="Chromosome"/>
</dbReference>
<organism evidence="1 2">
    <name type="scientific">Acinetobacter indicus</name>
    <dbReference type="NCBI Taxonomy" id="756892"/>
    <lineage>
        <taxon>Bacteria</taxon>
        <taxon>Pseudomonadati</taxon>
        <taxon>Pseudomonadota</taxon>
        <taxon>Gammaproteobacteria</taxon>
        <taxon>Moraxellales</taxon>
        <taxon>Moraxellaceae</taxon>
        <taxon>Acinetobacter</taxon>
    </lineage>
</organism>
<gene>
    <name evidence="1" type="ORF">FSC09_05130</name>
</gene>
<evidence type="ECO:0008006" key="3">
    <source>
        <dbReference type="Google" id="ProtNLM"/>
    </source>
</evidence>
<dbReference type="EMBL" id="CP044455">
    <property type="protein sequence ID" value="QIC69826.1"/>
    <property type="molecule type" value="Genomic_DNA"/>
</dbReference>
<protein>
    <recommendedName>
        <fullName evidence="3">NlpC/P60 domain-containing protein</fullName>
    </recommendedName>
</protein>
<sequence>MKSIDALLDRKYDPEKYHCVHFLIEAAQYLFNQDYSDSFIGLTTSLHETLRTSRHTATRNRQIREPVDGTIVLMTNINQSSHVGLFYCGRVLHLTEMGAHFLPLITIKRFYKRIRYYEPITHSKEPG</sequence>
<evidence type="ECO:0000313" key="1">
    <source>
        <dbReference type="EMBL" id="QIC69826.1"/>
    </source>
</evidence>
<accession>A0A6C0Y0W4</accession>
<evidence type="ECO:0000313" key="2">
    <source>
        <dbReference type="Proteomes" id="UP000503440"/>
    </source>
</evidence>
<dbReference type="AlphaFoldDB" id="A0A6C0Y0W4"/>
<dbReference type="RefSeq" id="WP_163145659.1">
    <property type="nucleotide sequence ID" value="NZ_CP044455.1"/>
</dbReference>
<proteinExistence type="predicted"/>
<reference evidence="1 2" key="1">
    <citation type="submission" date="2019-09" db="EMBL/GenBank/DDBJ databases">
        <title>Non-baumannii Acinetobacter spp. carrying blaNDM-1 isolated in China.</title>
        <authorList>
            <person name="Cui C."/>
            <person name="Chen C."/>
            <person name="Sun J."/>
            <person name="Liu Y."/>
        </authorList>
    </citation>
    <scope>NUCLEOTIDE SEQUENCE [LARGE SCALE GENOMIC DNA]</scope>
    <source>
        <strain evidence="1 2">B18</strain>
    </source>
</reference>
<name>A0A6C0Y0W4_9GAMM</name>